<gene>
    <name evidence="2" type="ORF">T12_1656</name>
</gene>
<name>A0A0V0ZAT0_9BILA</name>
<evidence type="ECO:0000256" key="1">
    <source>
        <dbReference type="SAM" id="MobiDB-lite"/>
    </source>
</evidence>
<accession>A0A0V0ZAT0</accession>
<sequence>MASEQFFQITGNIFEFIIETGRHEADRGRHEADRGPHEAEQEKTKFLGPQFCRSGIGILRKGEVIP</sequence>
<evidence type="ECO:0000313" key="2">
    <source>
        <dbReference type="EMBL" id="KRY09521.1"/>
    </source>
</evidence>
<organism evidence="2 3">
    <name type="scientific">Trichinella patagoniensis</name>
    <dbReference type="NCBI Taxonomy" id="990121"/>
    <lineage>
        <taxon>Eukaryota</taxon>
        <taxon>Metazoa</taxon>
        <taxon>Ecdysozoa</taxon>
        <taxon>Nematoda</taxon>
        <taxon>Enoplea</taxon>
        <taxon>Dorylaimia</taxon>
        <taxon>Trichinellida</taxon>
        <taxon>Trichinellidae</taxon>
        <taxon>Trichinella</taxon>
    </lineage>
</organism>
<feature type="region of interest" description="Disordered" evidence="1">
    <location>
        <begin position="24"/>
        <end position="44"/>
    </location>
</feature>
<protein>
    <submittedName>
        <fullName evidence="2">Uncharacterized protein</fullName>
    </submittedName>
</protein>
<dbReference type="Proteomes" id="UP000054783">
    <property type="component" value="Unassembled WGS sequence"/>
</dbReference>
<reference evidence="2 3" key="1">
    <citation type="submission" date="2015-01" db="EMBL/GenBank/DDBJ databases">
        <title>Evolution of Trichinella species and genotypes.</title>
        <authorList>
            <person name="Korhonen P.K."/>
            <person name="Edoardo P."/>
            <person name="Giuseppe L.R."/>
            <person name="Gasser R.B."/>
        </authorList>
    </citation>
    <scope>NUCLEOTIDE SEQUENCE [LARGE SCALE GENOMIC DNA]</scope>
    <source>
        <strain evidence="2">ISS2496</strain>
    </source>
</reference>
<dbReference type="EMBL" id="JYDQ01000270">
    <property type="protein sequence ID" value="KRY09521.1"/>
    <property type="molecule type" value="Genomic_DNA"/>
</dbReference>
<dbReference type="AlphaFoldDB" id="A0A0V0ZAT0"/>
<comment type="caution">
    <text evidence="2">The sequence shown here is derived from an EMBL/GenBank/DDBJ whole genome shotgun (WGS) entry which is preliminary data.</text>
</comment>
<proteinExistence type="predicted"/>
<dbReference type="OrthoDB" id="5924147at2759"/>
<evidence type="ECO:0000313" key="3">
    <source>
        <dbReference type="Proteomes" id="UP000054783"/>
    </source>
</evidence>
<keyword evidence="3" id="KW-1185">Reference proteome</keyword>